<gene>
    <name evidence="1" type="ORF">BAR1_06980</name>
</gene>
<evidence type="ECO:0000313" key="2">
    <source>
        <dbReference type="Proteomes" id="UP000261704"/>
    </source>
</evidence>
<keyword evidence="2" id="KW-1185">Reference proteome</keyword>
<name>A0A347ULK1_9RHOB</name>
<dbReference type="RefSeq" id="WP_118944380.1">
    <property type="nucleotide sequence ID" value="NZ_CP032125.1"/>
</dbReference>
<evidence type="ECO:0000313" key="1">
    <source>
        <dbReference type="EMBL" id="AXX99729.1"/>
    </source>
</evidence>
<organism evidence="1 2">
    <name type="scientific">Profundibacter amoris</name>
    <dbReference type="NCBI Taxonomy" id="2171755"/>
    <lineage>
        <taxon>Bacteria</taxon>
        <taxon>Pseudomonadati</taxon>
        <taxon>Pseudomonadota</taxon>
        <taxon>Alphaproteobacteria</taxon>
        <taxon>Rhodobacterales</taxon>
        <taxon>Paracoccaceae</taxon>
        <taxon>Profundibacter</taxon>
    </lineage>
</organism>
<dbReference type="KEGG" id="pamo:BAR1_06980"/>
<sequence length="161" mass="17751">MNIPNHITLEALKHMPVGEIAGLPAAELARLQQETSKALRSAKMASDWLDGALALKYADQAEDLRRTAQKDTGTVRFADGEITVKADLPKRVAWDQAQLARMVERIRAAGDDPAEIIDISYKVAERKFAAWPSSMQEAFRDARTVHPGKLKITLSDEGDAQ</sequence>
<protein>
    <submittedName>
        <fullName evidence="1">Uncharacterized protein</fullName>
    </submittedName>
</protein>
<reference evidence="1 2" key="1">
    <citation type="submission" date="2018-09" db="EMBL/GenBank/DDBJ databases">
        <title>Profundibacter amoris BAR1 gen. nov., sp. nov., a new member of the Roseobacter clade isolated at Lokis Castle Vent Field on the Arctic Mid-Oceanic Ridge.</title>
        <authorList>
            <person name="Le Moine Bauer S."/>
            <person name="Sjoeberg A.G."/>
            <person name="L'Haridon S."/>
            <person name="Stokke R."/>
            <person name="Roalkvam I."/>
            <person name="Steen I.H."/>
            <person name="Dahle H."/>
        </authorList>
    </citation>
    <scope>NUCLEOTIDE SEQUENCE [LARGE SCALE GENOMIC DNA]</scope>
    <source>
        <strain evidence="1 2">BAR1</strain>
    </source>
</reference>
<dbReference type="AlphaFoldDB" id="A0A347ULK1"/>
<dbReference type="Proteomes" id="UP000261704">
    <property type="component" value="Chromosome"/>
</dbReference>
<proteinExistence type="predicted"/>
<dbReference type="EMBL" id="CP032125">
    <property type="protein sequence ID" value="AXX99729.1"/>
    <property type="molecule type" value="Genomic_DNA"/>
</dbReference>
<dbReference type="OrthoDB" id="6058064at2"/>
<accession>A0A347ULK1</accession>